<dbReference type="NCBIfam" id="TIGR04183">
    <property type="entry name" value="Por_Secre_tail"/>
    <property type="match status" value="1"/>
</dbReference>
<dbReference type="AlphaFoldDB" id="A0A9X1U3H2"/>
<feature type="signal peptide" evidence="2">
    <location>
        <begin position="1"/>
        <end position="23"/>
    </location>
</feature>
<evidence type="ECO:0000256" key="1">
    <source>
        <dbReference type="SAM" id="MobiDB-lite"/>
    </source>
</evidence>
<evidence type="ECO:0000313" key="4">
    <source>
        <dbReference type="EMBL" id="MCF2501491.1"/>
    </source>
</evidence>
<feature type="domain" description="Secretion system C-terminal sorting" evidence="3">
    <location>
        <begin position="328"/>
        <end position="396"/>
    </location>
</feature>
<evidence type="ECO:0000259" key="3">
    <source>
        <dbReference type="Pfam" id="PF18962"/>
    </source>
</evidence>
<accession>A0A9X1U3H2</accession>
<reference evidence="4" key="1">
    <citation type="submission" date="2022-01" db="EMBL/GenBank/DDBJ databases">
        <title>Novel species in genus Dyadobacter.</title>
        <authorList>
            <person name="Ma C."/>
        </authorList>
    </citation>
    <scope>NUCLEOTIDE SEQUENCE</scope>
    <source>
        <strain evidence="4">CY357</strain>
    </source>
</reference>
<organism evidence="4 5">
    <name type="scientific">Dyadobacter chenhuakuii</name>
    <dbReference type="NCBI Taxonomy" id="2909339"/>
    <lineage>
        <taxon>Bacteria</taxon>
        <taxon>Pseudomonadati</taxon>
        <taxon>Bacteroidota</taxon>
        <taxon>Cytophagia</taxon>
        <taxon>Cytophagales</taxon>
        <taxon>Spirosomataceae</taxon>
        <taxon>Dyadobacter</taxon>
    </lineage>
</organism>
<comment type="caution">
    <text evidence="4">The sequence shown here is derived from an EMBL/GenBank/DDBJ whole genome shotgun (WGS) entry which is preliminary data.</text>
</comment>
<protein>
    <submittedName>
        <fullName evidence="4">T9SS type A sorting domain-containing protein</fullName>
    </submittedName>
</protein>
<dbReference type="Proteomes" id="UP001139411">
    <property type="component" value="Unassembled WGS sequence"/>
</dbReference>
<evidence type="ECO:0000256" key="2">
    <source>
        <dbReference type="SAM" id="SignalP"/>
    </source>
</evidence>
<dbReference type="RefSeq" id="WP_235179643.1">
    <property type="nucleotide sequence ID" value="NZ_JAKFFV010000021.1"/>
</dbReference>
<proteinExistence type="predicted"/>
<dbReference type="EMBL" id="JAKFFV010000021">
    <property type="protein sequence ID" value="MCF2501491.1"/>
    <property type="molecule type" value="Genomic_DNA"/>
</dbReference>
<feature type="chain" id="PRO_5040887790" evidence="2">
    <location>
        <begin position="24"/>
        <end position="400"/>
    </location>
</feature>
<evidence type="ECO:0000313" key="5">
    <source>
        <dbReference type="Proteomes" id="UP001139411"/>
    </source>
</evidence>
<sequence length="400" mass="43071">MLRTGVCITYLLICLFSCSYRNAFSQQASGISTKRGPEIGRVTFGKEVISGVLGEGNFIDGYVRKKGGDEFIFPVGDNGKLRPFKAAADEITGAYFQSDPGMQSSELPAKGPFSTSSRDNDVSAVSKLEFWDIAGKGNTKLTLTWNSDSQIGNLLNNEDLSKLTIVGWKAGKWLRISSSVDNVSISGETSSLATGSITANASLVPDDYSAYALGALGEGALPVVLASFHAKAVEKAALLEWSTASELNASHFLVERSANGKSWASIGKVAISSDIASGEIYNKTYQFKDERPLNGSSYYRLKMIDTDSSYAYSQIREIRFNIASQISVYPNPASDKVFLTGVALNQLKNAALVDYRGAVVFSFTNISDGISVSSIPRGIYILLLTDKNGISESHKVAVER</sequence>
<keyword evidence="2" id="KW-0732">Signal</keyword>
<dbReference type="InterPro" id="IPR026444">
    <property type="entry name" value="Secre_tail"/>
</dbReference>
<dbReference type="Pfam" id="PF18962">
    <property type="entry name" value="Por_Secre_tail"/>
    <property type="match status" value="1"/>
</dbReference>
<feature type="region of interest" description="Disordered" evidence="1">
    <location>
        <begin position="98"/>
        <end position="118"/>
    </location>
</feature>
<name>A0A9X1U3H2_9BACT</name>
<gene>
    <name evidence="4" type="ORF">L0661_24450</name>
</gene>